<reference evidence="1 2" key="1">
    <citation type="submission" date="2021-06" db="EMBL/GenBank/DDBJ databases">
        <title>Caerostris extrusa draft genome.</title>
        <authorList>
            <person name="Kono N."/>
            <person name="Arakawa K."/>
        </authorList>
    </citation>
    <scope>NUCLEOTIDE SEQUENCE [LARGE SCALE GENOMIC DNA]</scope>
</reference>
<protein>
    <submittedName>
        <fullName evidence="1">Uncharacterized protein</fullName>
    </submittedName>
</protein>
<dbReference type="Proteomes" id="UP001054945">
    <property type="component" value="Unassembled WGS sequence"/>
</dbReference>
<gene>
    <name evidence="1" type="ORF">CEXT_439661</name>
</gene>
<accession>A0AAV4SHV4</accession>
<dbReference type="AlphaFoldDB" id="A0AAV4SHV4"/>
<dbReference type="EMBL" id="BPLR01009540">
    <property type="protein sequence ID" value="GIY32751.1"/>
    <property type="molecule type" value="Genomic_DNA"/>
</dbReference>
<name>A0AAV4SHV4_CAEEX</name>
<comment type="caution">
    <text evidence="1">The sequence shown here is derived from an EMBL/GenBank/DDBJ whole genome shotgun (WGS) entry which is preliminary data.</text>
</comment>
<organism evidence="1 2">
    <name type="scientific">Caerostris extrusa</name>
    <name type="common">Bark spider</name>
    <name type="synonym">Caerostris bankana</name>
    <dbReference type="NCBI Taxonomy" id="172846"/>
    <lineage>
        <taxon>Eukaryota</taxon>
        <taxon>Metazoa</taxon>
        <taxon>Ecdysozoa</taxon>
        <taxon>Arthropoda</taxon>
        <taxon>Chelicerata</taxon>
        <taxon>Arachnida</taxon>
        <taxon>Araneae</taxon>
        <taxon>Araneomorphae</taxon>
        <taxon>Entelegynae</taxon>
        <taxon>Araneoidea</taxon>
        <taxon>Araneidae</taxon>
        <taxon>Caerostris</taxon>
    </lineage>
</organism>
<sequence length="120" mass="14033">MALSNRKMSDFYCFVEWRVPQNSIPPLSSIHFPFDDRVDDDFYRKKRIFFKDGDLFWCAHVPESNQNKTVKYVSGNSKVSLMIEMHQYVSFSVNSSSVKKQDSEVFGETRSPLTLFSMII</sequence>
<evidence type="ECO:0000313" key="2">
    <source>
        <dbReference type="Proteomes" id="UP001054945"/>
    </source>
</evidence>
<proteinExistence type="predicted"/>
<keyword evidence="2" id="KW-1185">Reference proteome</keyword>
<evidence type="ECO:0000313" key="1">
    <source>
        <dbReference type="EMBL" id="GIY32751.1"/>
    </source>
</evidence>